<evidence type="ECO:0000313" key="2">
    <source>
        <dbReference type="EMBL" id="KAJ3168087.1"/>
    </source>
</evidence>
<feature type="transmembrane region" description="Helical" evidence="1">
    <location>
        <begin position="101"/>
        <end position="119"/>
    </location>
</feature>
<gene>
    <name evidence="2" type="ORF">HDU87_001258</name>
</gene>
<evidence type="ECO:0000256" key="1">
    <source>
        <dbReference type="SAM" id="Phobius"/>
    </source>
</evidence>
<proteinExistence type="predicted"/>
<feature type="transmembrane region" description="Helical" evidence="1">
    <location>
        <begin position="74"/>
        <end position="94"/>
    </location>
</feature>
<protein>
    <recommendedName>
        <fullName evidence="4">Intracellular septation protein A</fullName>
    </recommendedName>
</protein>
<feature type="transmembrane region" description="Helical" evidence="1">
    <location>
        <begin position="50"/>
        <end position="68"/>
    </location>
</feature>
<organism evidence="2 3">
    <name type="scientific">Geranomyces variabilis</name>
    <dbReference type="NCBI Taxonomy" id="109894"/>
    <lineage>
        <taxon>Eukaryota</taxon>
        <taxon>Fungi</taxon>
        <taxon>Fungi incertae sedis</taxon>
        <taxon>Chytridiomycota</taxon>
        <taxon>Chytridiomycota incertae sedis</taxon>
        <taxon>Chytridiomycetes</taxon>
        <taxon>Spizellomycetales</taxon>
        <taxon>Powellomycetaceae</taxon>
        <taxon>Geranomyces</taxon>
    </lineage>
</organism>
<comment type="caution">
    <text evidence="2">The sequence shown here is derived from an EMBL/GenBank/DDBJ whole genome shotgun (WGS) entry which is preliminary data.</text>
</comment>
<reference evidence="2" key="1">
    <citation type="submission" date="2020-05" db="EMBL/GenBank/DDBJ databases">
        <title>Phylogenomic resolution of chytrid fungi.</title>
        <authorList>
            <person name="Stajich J.E."/>
            <person name="Amses K."/>
            <person name="Simmons R."/>
            <person name="Seto K."/>
            <person name="Myers J."/>
            <person name="Bonds A."/>
            <person name="Quandt C.A."/>
            <person name="Barry K."/>
            <person name="Liu P."/>
            <person name="Grigoriev I."/>
            <person name="Longcore J.E."/>
            <person name="James T.Y."/>
        </authorList>
    </citation>
    <scope>NUCLEOTIDE SEQUENCE</scope>
    <source>
        <strain evidence="2">JEL0379</strain>
    </source>
</reference>
<feature type="transmembrane region" description="Helical" evidence="1">
    <location>
        <begin position="131"/>
        <end position="148"/>
    </location>
</feature>
<feature type="transmembrane region" description="Helical" evidence="1">
    <location>
        <begin position="216"/>
        <end position="238"/>
    </location>
</feature>
<keyword evidence="1" id="KW-0472">Membrane</keyword>
<keyword evidence="3" id="KW-1185">Reference proteome</keyword>
<keyword evidence="1" id="KW-1133">Transmembrane helix</keyword>
<feature type="transmembrane region" description="Helical" evidence="1">
    <location>
        <begin position="190"/>
        <end position="210"/>
    </location>
</feature>
<accession>A0AAD5XI78</accession>
<evidence type="ECO:0008006" key="4">
    <source>
        <dbReference type="Google" id="ProtNLM"/>
    </source>
</evidence>
<dbReference type="Proteomes" id="UP001212152">
    <property type="component" value="Unassembled WGS sequence"/>
</dbReference>
<keyword evidence="1" id="KW-0812">Transmembrane</keyword>
<dbReference type="EMBL" id="JADGJQ010000127">
    <property type="protein sequence ID" value="KAJ3168087.1"/>
    <property type="molecule type" value="Genomic_DNA"/>
</dbReference>
<sequence>MQAVNEAPRAPQLYEPLDSTTTLTAPSAPGRPVAADDGGAAARRKANINAVINITANVILPLVLYYVLKDHMSLLLALVISGIPPAVYVVYNAIRYRTIEYFGVIILLSFVLTLIVAKATDNPRVLLLKDSIVLLLMGLAWLFTLLPITRNGERQRPLIYTMVSKADPVHFDMVWKTIPRFRMFVRGLTWMWGLGLTGEFVAKVLVVLLVSDVQQASNIATIMSPAVVGALAFLNMLVTLKMRREAAAADARKVASEPAAEV</sequence>
<evidence type="ECO:0000313" key="3">
    <source>
        <dbReference type="Proteomes" id="UP001212152"/>
    </source>
</evidence>
<name>A0AAD5XI78_9FUNG</name>
<dbReference type="AlphaFoldDB" id="A0AAD5XI78"/>
<dbReference type="NCBIfam" id="NF041646">
    <property type="entry name" value="VC0807_fam"/>
    <property type="match status" value="1"/>
</dbReference>